<reference evidence="2 3" key="1">
    <citation type="journal article" date="2020" name="Genomics">
        <title>Complete, high-quality genomes from long-read metagenomic sequencing of two wolf lichen thalli reveals enigmatic genome architecture.</title>
        <authorList>
            <person name="McKenzie S.K."/>
            <person name="Walston R.F."/>
            <person name="Allen J.L."/>
        </authorList>
    </citation>
    <scope>NUCLEOTIDE SEQUENCE [LARGE SCALE GENOMIC DNA]</scope>
    <source>
        <strain evidence="2">WasteWater2</strain>
    </source>
</reference>
<accession>A0A8H6LAR5</accession>
<proteinExistence type="predicted"/>
<dbReference type="AlphaFoldDB" id="A0A8H6LAR5"/>
<dbReference type="Proteomes" id="UP000578531">
    <property type="component" value="Unassembled WGS sequence"/>
</dbReference>
<protein>
    <submittedName>
        <fullName evidence="2">Uncharacterized protein</fullName>
    </submittedName>
</protein>
<keyword evidence="3" id="KW-1185">Reference proteome</keyword>
<sequence length="133" mass="14268">MVKEKGTRPRRGNLDPNTPSPQQSKKQPGQPQRPGQGQAQPNGTAGQVTKKPDGAAGAKKKGAVAPQHAHSRFAQDPHHHATMQQFANIAKAGMNHDHIQSLVHVGTRALAMLAHSSGMTAGHEEEDEEEEKQ</sequence>
<evidence type="ECO:0000313" key="3">
    <source>
        <dbReference type="Proteomes" id="UP000578531"/>
    </source>
</evidence>
<dbReference type="GeneID" id="59282158"/>
<feature type="compositionally biased region" description="Low complexity" evidence="1">
    <location>
        <begin position="20"/>
        <end position="41"/>
    </location>
</feature>
<dbReference type="EMBL" id="JACCJC010000001">
    <property type="protein sequence ID" value="KAF6241767.1"/>
    <property type="molecule type" value="Genomic_DNA"/>
</dbReference>
<feature type="region of interest" description="Disordered" evidence="1">
    <location>
        <begin position="1"/>
        <end position="82"/>
    </location>
</feature>
<evidence type="ECO:0000313" key="2">
    <source>
        <dbReference type="EMBL" id="KAF6241767.1"/>
    </source>
</evidence>
<comment type="caution">
    <text evidence="2">The sequence shown here is derived from an EMBL/GenBank/DDBJ whole genome shotgun (WGS) entry which is preliminary data.</text>
</comment>
<gene>
    <name evidence="2" type="ORF">HO173_000479</name>
</gene>
<evidence type="ECO:0000256" key="1">
    <source>
        <dbReference type="SAM" id="MobiDB-lite"/>
    </source>
</evidence>
<organism evidence="2 3">
    <name type="scientific">Letharia columbiana</name>
    <dbReference type="NCBI Taxonomy" id="112416"/>
    <lineage>
        <taxon>Eukaryota</taxon>
        <taxon>Fungi</taxon>
        <taxon>Dikarya</taxon>
        <taxon>Ascomycota</taxon>
        <taxon>Pezizomycotina</taxon>
        <taxon>Lecanoromycetes</taxon>
        <taxon>OSLEUM clade</taxon>
        <taxon>Lecanoromycetidae</taxon>
        <taxon>Lecanorales</taxon>
        <taxon>Lecanorineae</taxon>
        <taxon>Parmeliaceae</taxon>
        <taxon>Letharia</taxon>
    </lineage>
</organism>
<name>A0A8H6LAR5_9LECA</name>
<dbReference type="RefSeq" id="XP_037171007.1">
    <property type="nucleotide sequence ID" value="XM_037302428.1"/>
</dbReference>
<dbReference type="OrthoDB" id="5423330at2759"/>